<dbReference type="PROSITE" id="PS50110">
    <property type="entry name" value="RESPONSE_REGULATORY"/>
    <property type="match status" value="1"/>
</dbReference>
<dbReference type="PANTHER" id="PTHR43719">
    <property type="entry name" value="TWO-COMPONENT HISTIDINE KINASE"/>
    <property type="match status" value="1"/>
</dbReference>
<accession>A0A6A6VG77</accession>
<keyword evidence="9" id="KW-1185">Reference proteome</keyword>
<feature type="modified residue" description="4-aspartylphosphate" evidence="4">
    <location>
        <position position="1154"/>
    </location>
</feature>
<dbReference type="FunFam" id="1.10.287.130:FF:000023">
    <property type="entry name" value="Sensor histidine kinase/response regulator, putative"/>
    <property type="match status" value="1"/>
</dbReference>
<dbReference type="InterPro" id="IPR011006">
    <property type="entry name" value="CheY-like_superfamily"/>
</dbReference>
<feature type="compositionally biased region" description="Polar residues" evidence="5">
    <location>
        <begin position="322"/>
        <end position="345"/>
    </location>
</feature>
<dbReference type="InterPro" id="IPR001789">
    <property type="entry name" value="Sig_transdc_resp-reg_receiver"/>
</dbReference>
<dbReference type="InterPro" id="IPR050956">
    <property type="entry name" value="2C_system_His_kinase"/>
</dbReference>
<protein>
    <recommendedName>
        <fullName evidence="10">Sensor histidine kinase-like protein/response regulator</fullName>
    </recommendedName>
</protein>
<sequence length="1261" mass="138698">MNPAVLAEGPYAHREMEQSEKTKEREFYRYYHHSQRSHSDGPGTFATQTHTPNADPRPQGYASAIESPVPSDDKALTAFAQLGALRLKARRGLISFFDRKNCYILAEATPTLSLQTGEALVDYDRLQWGRCVFPKHQSICYYTVNLHADPDIPPHDIYNQIPSLVVNDLTQDERFKHYPSVTGPARVRFYAGVPIRSPRGHNIGTFCVLDDLPREGTFAEADMLFLKDMAHTIMRHLEMTRAADDHRRGGIMVRSLGSFAEGKSSLEDWSHDPWGVEAAAAGVHVEDMPLPVQRRRRRARSSIDARDEELRETIVMNHPESHGSTSPSILSQSLTTPEDMQSGSAAITPGSDFLFDAQTPCAVPTKTASATSDDKGKLSPEVKTLFGRACRMIREAVEADGAVFFNAQVSTFGGMVDDEFVQDQQPDIVEQDKPCVILGEATMAKLSSAFDRQNPLHEGVLRHLLRSYPHGQIFNFDDDTTPKKTAKPSMSEISGMLNERLEISSSTKRPDTARSQDDENLLKEAFPDARTLVLYPLWDSRRDRWYAGAIIWSSDPMRVFTNEQELSYLAAFSNNIMSEVARLDIKLADTAKGDFISSISHELRSPLHGILGCCELLKESEINSFQSNMAQTIETCGKTLLDTINHVLDFAKINSLTKGTTKRQSRRSQSTRHMISPAQSHANDIMTLVADVDLSVLSEEVLETVFAGYSFQKSATSQLYGSSPTKPETSPLAVIMDVDKSENYVFRTQPGAWRRVLMNLFGNALKYTPSGYVKVKLEVVPSSEPDDDSAELRLTVVDSGIGMSEEYINNRLFHSFAQENPLTQGTGLGLSIVKQIIESLGGDIEVRSQKNHGTRFTVSCRLKPSTLTPPDSPSSSERDFIAIRKRTKGMTVAFVGFDAQGDYFPAKSIKTKNAAILTMKALENLCTGWFGMKVQKHTGHGAPPADLYIATESGASWLRKHDQNQPGTTPSTPTIVLCQGASSAHSTNTKPDTGRTFECIPQPCGPHKLAKALSACLDRHETRTLNHSIDKDSALFERRTTLDPSSVGSIKAFSKTLRSTLSDTTRPALTPAISAPVLSATTSPVKLPRPLTPRPLNCLATDDNPINLRLLQTFIGKLHHKYALATNGVEAVNAFKAAASSTHAHDRFDVILMDINMPEMDGLEATRQIRAYERDMGLTPVTIIALTGVASSEAQQDAHVSGVNLFLIKPVRLGELETVLNGVVIADEKKSGGGEEKKSRNDGPATADASAKAGHLKGWTT</sequence>
<name>A0A6A6VG77_9PLEO</name>
<dbReference type="Pfam" id="PF00512">
    <property type="entry name" value="HisKA"/>
    <property type="match status" value="1"/>
</dbReference>
<dbReference type="InterPro" id="IPR003594">
    <property type="entry name" value="HATPase_dom"/>
</dbReference>
<dbReference type="SUPFAM" id="SSF55874">
    <property type="entry name" value="ATPase domain of HSP90 chaperone/DNA topoisomerase II/histidine kinase"/>
    <property type="match status" value="1"/>
</dbReference>
<dbReference type="EMBL" id="MU006566">
    <property type="protein sequence ID" value="KAF2749565.1"/>
    <property type="molecule type" value="Genomic_DNA"/>
</dbReference>
<proteinExistence type="predicted"/>
<dbReference type="InterPro" id="IPR003018">
    <property type="entry name" value="GAF"/>
</dbReference>
<reference evidence="8" key="1">
    <citation type="journal article" date="2020" name="Stud. Mycol.">
        <title>101 Dothideomycetes genomes: a test case for predicting lifestyles and emergence of pathogens.</title>
        <authorList>
            <person name="Haridas S."/>
            <person name="Albert R."/>
            <person name="Binder M."/>
            <person name="Bloem J."/>
            <person name="Labutti K."/>
            <person name="Salamov A."/>
            <person name="Andreopoulos B."/>
            <person name="Baker S."/>
            <person name="Barry K."/>
            <person name="Bills G."/>
            <person name="Bluhm B."/>
            <person name="Cannon C."/>
            <person name="Castanera R."/>
            <person name="Culley D."/>
            <person name="Daum C."/>
            <person name="Ezra D."/>
            <person name="Gonzalez J."/>
            <person name="Henrissat B."/>
            <person name="Kuo A."/>
            <person name="Liang C."/>
            <person name="Lipzen A."/>
            <person name="Lutzoni F."/>
            <person name="Magnuson J."/>
            <person name="Mondo S."/>
            <person name="Nolan M."/>
            <person name="Ohm R."/>
            <person name="Pangilinan J."/>
            <person name="Park H.-J."/>
            <person name="Ramirez L."/>
            <person name="Alfaro M."/>
            <person name="Sun H."/>
            <person name="Tritt A."/>
            <person name="Yoshinaga Y."/>
            <person name="Zwiers L.-H."/>
            <person name="Turgeon B."/>
            <person name="Goodwin S."/>
            <person name="Spatafora J."/>
            <person name="Crous P."/>
            <person name="Grigoriev I."/>
        </authorList>
    </citation>
    <scope>NUCLEOTIDE SEQUENCE</scope>
    <source>
        <strain evidence="8">CBS 119925</strain>
    </source>
</reference>
<dbReference type="InterPro" id="IPR029016">
    <property type="entry name" value="GAF-like_dom_sf"/>
</dbReference>
<dbReference type="Gene3D" id="3.30.565.10">
    <property type="entry name" value="Histidine kinase-like ATPase, C-terminal domain"/>
    <property type="match status" value="1"/>
</dbReference>
<dbReference type="Gene3D" id="3.30.450.40">
    <property type="match status" value="1"/>
</dbReference>
<dbReference type="InterPro" id="IPR004358">
    <property type="entry name" value="Sig_transdc_His_kin-like_C"/>
</dbReference>
<dbReference type="SMART" id="SM00387">
    <property type="entry name" value="HATPase_c"/>
    <property type="match status" value="1"/>
</dbReference>
<dbReference type="Pfam" id="PF00072">
    <property type="entry name" value="Response_reg"/>
    <property type="match status" value="1"/>
</dbReference>
<evidence type="ECO:0000313" key="9">
    <source>
        <dbReference type="Proteomes" id="UP000799440"/>
    </source>
</evidence>
<dbReference type="SMART" id="SM00388">
    <property type="entry name" value="HisKA"/>
    <property type="match status" value="1"/>
</dbReference>
<dbReference type="Pfam" id="PF02518">
    <property type="entry name" value="HATPase_c"/>
    <property type="match status" value="1"/>
</dbReference>
<feature type="region of interest" description="Disordered" evidence="5">
    <location>
        <begin position="317"/>
        <end position="349"/>
    </location>
</feature>
<keyword evidence="3" id="KW-0418">Kinase</keyword>
<dbReference type="CDD" id="cd00082">
    <property type="entry name" value="HisKA"/>
    <property type="match status" value="1"/>
</dbReference>
<evidence type="ECO:0000256" key="5">
    <source>
        <dbReference type="SAM" id="MobiDB-lite"/>
    </source>
</evidence>
<feature type="compositionally biased region" description="Basic and acidic residues" evidence="5">
    <location>
        <begin position="1230"/>
        <end position="1241"/>
    </location>
</feature>
<dbReference type="CDD" id="cd17546">
    <property type="entry name" value="REC_hyHK_CKI1_RcsC-like"/>
    <property type="match status" value="1"/>
</dbReference>
<dbReference type="PROSITE" id="PS50109">
    <property type="entry name" value="HIS_KIN"/>
    <property type="match status" value="1"/>
</dbReference>
<dbReference type="GO" id="GO:0000155">
    <property type="term" value="F:phosphorelay sensor kinase activity"/>
    <property type="evidence" value="ECO:0007669"/>
    <property type="project" value="InterPro"/>
</dbReference>
<feature type="domain" description="Histidine kinase" evidence="6">
    <location>
        <begin position="598"/>
        <end position="864"/>
    </location>
</feature>
<organism evidence="8 9">
    <name type="scientific">Sporormia fimetaria CBS 119925</name>
    <dbReference type="NCBI Taxonomy" id="1340428"/>
    <lineage>
        <taxon>Eukaryota</taxon>
        <taxon>Fungi</taxon>
        <taxon>Dikarya</taxon>
        <taxon>Ascomycota</taxon>
        <taxon>Pezizomycotina</taxon>
        <taxon>Dothideomycetes</taxon>
        <taxon>Pleosporomycetidae</taxon>
        <taxon>Pleosporales</taxon>
        <taxon>Sporormiaceae</taxon>
        <taxon>Sporormia</taxon>
    </lineage>
</organism>
<dbReference type="SUPFAM" id="SSF52172">
    <property type="entry name" value="CheY-like"/>
    <property type="match status" value="1"/>
</dbReference>
<dbReference type="AlphaFoldDB" id="A0A6A6VG77"/>
<dbReference type="InterPro" id="IPR003661">
    <property type="entry name" value="HisK_dim/P_dom"/>
</dbReference>
<feature type="compositionally biased region" description="Basic and acidic residues" evidence="5">
    <location>
        <begin position="11"/>
        <end position="29"/>
    </location>
</feature>
<dbReference type="Proteomes" id="UP000799440">
    <property type="component" value="Unassembled WGS sequence"/>
</dbReference>
<dbReference type="Gene3D" id="3.40.50.2300">
    <property type="match status" value="1"/>
</dbReference>
<dbReference type="InterPro" id="IPR036890">
    <property type="entry name" value="HATPase_C_sf"/>
</dbReference>
<feature type="region of interest" description="Disordered" evidence="5">
    <location>
        <begin position="1"/>
        <end position="63"/>
    </location>
</feature>
<dbReference type="SUPFAM" id="SSF55781">
    <property type="entry name" value="GAF domain-like"/>
    <property type="match status" value="1"/>
</dbReference>
<feature type="domain" description="Response regulatory" evidence="7">
    <location>
        <begin position="1097"/>
        <end position="1224"/>
    </location>
</feature>
<evidence type="ECO:0000256" key="4">
    <source>
        <dbReference type="PROSITE-ProRule" id="PRU00169"/>
    </source>
</evidence>
<evidence type="ECO:0000259" key="7">
    <source>
        <dbReference type="PROSITE" id="PS50110"/>
    </source>
</evidence>
<dbReference type="PANTHER" id="PTHR43719:SF11">
    <property type="entry name" value="HISTIDINE KINASE_RESPONSE REGULATOR, PUTATIVE-RELATED"/>
    <property type="match status" value="1"/>
</dbReference>
<dbReference type="Gene3D" id="1.10.287.130">
    <property type="match status" value="1"/>
</dbReference>
<evidence type="ECO:0008006" key="10">
    <source>
        <dbReference type="Google" id="ProtNLM"/>
    </source>
</evidence>
<evidence type="ECO:0000259" key="6">
    <source>
        <dbReference type="PROSITE" id="PS50109"/>
    </source>
</evidence>
<evidence type="ECO:0000256" key="1">
    <source>
        <dbReference type="ARBA" id="ARBA00022553"/>
    </source>
</evidence>
<gene>
    <name evidence="8" type="ORF">M011DRAFT_440176</name>
</gene>
<dbReference type="OrthoDB" id="303614at2759"/>
<evidence type="ECO:0000256" key="3">
    <source>
        <dbReference type="ARBA" id="ARBA00022777"/>
    </source>
</evidence>
<evidence type="ECO:0000256" key="2">
    <source>
        <dbReference type="ARBA" id="ARBA00022679"/>
    </source>
</evidence>
<keyword evidence="1 4" id="KW-0597">Phosphoprotein</keyword>
<evidence type="ECO:0000313" key="8">
    <source>
        <dbReference type="EMBL" id="KAF2749565.1"/>
    </source>
</evidence>
<dbReference type="InterPro" id="IPR005467">
    <property type="entry name" value="His_kinase_dom"/>
</dbReference>
<dbReference type="PRINTS" id="PR00344">
    <property type="entry name" value="BCTRLSENSOR"/>
</dbReference>
<keyword evidence="2" id="KW-0808">Transferase</keyword>
<dbReference type="InterPro" id="IPR036097">
    <property type="entry name" value="HisK_dim/P_sf"/>
</dbReference>
<dbReference type="SMART" id="SM00448">
    <property type="entry name" value="REC"/>
    <property type="match status" value="1"/>
</dbReference>
<dbReference type="FunFam" id="3.30.450.40:FF:000083">
    <property type="entry name" value="Sensor histidine kinase/response regulator, putative (AFU_orthologue AFUA_4G00660)"/>
    <property type="match status" value="1"/>
</dbReference>
<dbReference type="Pfam" id="PF01590">
    <property type="entry name" value="GAF"/>
    <property type="match status" value="1"/>
</dbReference>
<dbReference type="SUPFAM" id="SSF47384">
    <property type="entry name" value="Homodimeric domain of signal transducing histidine kinase"/>
    <property type="match status" value="1"/>
</dbReference>
<feature type="region of interest" description="Disordered" evidence="5">
    <location>
        <begin position="1230"/>
        <end position="1261"/>
    </location>
</feature>